<dbReference type="AlphaFoldDB" id="A0A396I6I1"/>
<dbReference type="EMBL" id="PSQE01000004">
    <property type="protein sequence ID" value="RHN61200.1"/>
    <property type="molecule type" value="Genomic_DNA"/>
</dbReference>
<feature type="domain" description="BURP" evidence="1">
    <location>
        <begin position="1"/>
        <end position="56"/>
    </location>
</feature>
<evidence type="ECO:0000259" key="1">
    <source>
        <dbReference type="PROSITE" id="PS51277"/>
    </source>
</evidence>
<sequence>MRKTLEHCEADRVRGETRMCVNSVESMLKFVDTIIGSEAKYDILTTNNPSPSAIPL</sequence>
<reference evidence="2" key="1">
    <citation type="journal article" date="2018" name="Nat. Plants">
        <title>Whole-genome landscape of Medicago truncatula symbiotic genes.</title>
        <authorList>
            <person name="Pecrix Y."/>
            <person name="Gamas P."/>
            <person name="Carrere S."/>
        </authorList>
    </citation>
    <scope>NUCLEOTIDE SEQUENCE</scope>
    <source>
        <tissue evidence="2">Leaves</tissue>
    </source>
</reference>
<accession>A0A396I6I1</accession>
<evidence type="ECO:0000313" key="2">
    <source>
        <dbReference type="EMBL" id="RHN61200.1"/>
    </source>
</evidence>
<dbReference type="Pfam" id="PF03181">
    <property type="entry name" value="BURP"/>
    <property type="match status" value="1"/>
</dbReference>
<dbReference type="Gramene" id="rna23638">
    <property type="protein sequence ID" value="RHN61200.1"/>
    <property type="gene ID" value="gene23638"/>
</dbReference>
<proteinExistence type="predicted"/>
<protein>
    <submittedName>
        <fullName evidence="2">Putative BURP domain-containing protein</fullName>
    </submittedName>
</protein>
<dbReference type="InterPro" id="IPR004873">
    <property type="entry name" value="BURP_dom"/>
</dbReference>
<gene>
    <name evidence="2" type="ORF">MtrunA17_Chr4g0034031</name>
</gene>
<organism evidence="2">
    <name type="scientific">Medicago truncatula</name>
    <name type="common">Barrel medic</name>
    <name type="synonym">Medicago tribuloides</name>
    <dbReference type="NCBI Taxonomy" id="3880"/>
    <lineage>
        <taxon>Eukaryota</taxon>
        <taxon>Viridiplantae</taxon>
        <taxon>Streptophyta</taxon>
        <taxon>Embryophyta</taxon>
        <taxon>Tracheophyta</taxon>
        <taxon>Spermatophyta</taxon>
        <taxon>Magnoliopsida</taxon>
        <taxon>eudicotyledons</taxon>
        <taxon>Gunneridae</taxon>
        <taxon>Pentapetalae</taxon>
        <taxon>rosids</taxon>
        <taxon>fabids</taxon>
        <taxon>Fabales</taxon>
        <taxon>Fabaceae</taxon>
        <taxon>Papilionoideae</taxon>
        <taxon>50 kb inversion clade</taxon>
        <taxon>NPAAA clade</taxon>
        <taxon>Hologalegina</taxon>
        <taxon>IRL clade</taxon>
        <taxon>Trifolieae</taxon>
        <taxon>Medicago</taxon>
    </lineage>
</organism>
<name>A0A396I6I1_MEDTR</name>
<dbReference type="Proteomes" id="UP000265566">
    <property type="component" value="Chromosome 4"/>
</dbReference>
<comment type="caution">
    <text evidence="2">The sequence shown here is derived from an EMBL/GenBank/DDBJ whole genome shotgun (WGS) entry which is preliminary data.</text>
</comment>
<dbReference type="PROSITE" id="PS51277">
    <property type="entry name" value="BURP"/>
    <property type="match status" value="1"/>
</dbReference>